<sequence length="230" mass="25656">MVGFLSVRRWHFNPRSPDGERHITTATAAANNAFQSTLPGWGATPPTLRGDYGRYHFNPRSPDGERPSLSNHCSCVSRISIHAPRMGSDHLVGYLRFLLYISIHAPRMGSDLRWTCRRAWSSTFQSTLPGWGATAYLSHCHRSPRFQSTLPGWGATYAGHADGLGHRHFNPRSPDGERPRTYPTATARHDFNPRSPDGERRSRSRVRRAGGNFNPRSPDGERPASRSAGS</sequence>
<evidence type="ECO:0000256" key="1">
    <source>
        <dbReference type="SAM" id="MobiDB-lite"/>
    </source>
</evidence>
<gene>
    <name evidence="2" type="ORF">NRBB51_1480</name>
</gene>
<reference evidence="2 3" key="1">
    <citation type="submission" date="2017-05" db="EMBL/GenBank/DDBJ databases">
        <title>Comparative genomics and methylome analysis of the gut commensal Bifidobacterium breve.</title>
        <authorList>
            <person name="Bottacini F."/>
            <person name="Morrissey R."/>
            <person name="Roberts R.J."/>
            <person name="James K."/>
            <person name="van Breen J."/>
            <person name="Egan M."/>
            <person name="Lambert J."/>
            <person name="van Limpt K."/>
            <person name="Stanton C."/>
            <person name="Knol J."/>
            <person name="O' Connell Motherway M."/>
            <person name="van Sinderen D."/>
        </authorList>
    </citation>
    <scope>NUCLEOTIDE SEQUENCE [LARGE SCALE GENOMIC DNA]</scope>
    <source>
        <strain evidence="2 3">NRBB51</strain>
    </source>
</reference>
<dbReference type="Proteomes" id="UP000232609">
    <property type="component" value="Chromosome"/>
</dbReference>
<evidence type="ECO:0000313" key="2">
    <source>
        <dbReference type="EMBL" id="AUD81564.1"/>
    </source>
</evidence>
<feature type="region of interest" description="Disordered" evidence="1">
    <location>
        <begin position="164"/>
        <end position="230"/>
    </location>
</feature>
<dbReference type="AntiFam" id="ANF00272">
    <property type="entry name" value="Translation of CRISPR region"/>
</dbReference>
<dbReference type="EMBL" id="CP021392">
    <property type="protein sequence ID" value="AUD81564.1"/>
    <property type="molecule type" value="Genomic_DNA"/>
</dbReference>
<protein>
    <submittedName>
        <fullName evidence="2">Uncharacterized protein</fullName>
    </submittedName>
</protein>
<accession>A0AAN1ICV0</accession>
<organism evidence="2 3">
    <name type="scientific">Bifidobacterium breve</name>
    <dbReference type="NCBI Taxonomy" id="1685"/>
    <lineage>
        <taxon>Bacteria</taxon>
        <taxon>Bacillati</taxon>
        <taxon>Actinomycetota</taxon>
        <taxon>Actinomycetes</taxon>
        <taxon>Bifidobacteriales</taxon>
        <taxon>Bifidobacteriaceae</taxon>
        <taxon>Bifidobacterium</taxon>
    </lineage>
</organism>
<name>A0AAN1ICV0_BIFBR</name>
<feature type="compositionally biased region" description="Basic and acidic residues" evidence="1">
    <location>
        <begin position="187"/>
        <end position="201"/>
    </location>
</feature>
<dbReference type="AlphaFoldDB" id="A0AAN1ICV0"/>
<proteinExistence type="predicted"/>
<evidence type="ECO:0000313" key="3">
    <source>
        <dbReference type="Proteomes" id="UP000232609"/>
    </source>
</evidence>